<organism evidence="2 3">
    <name type="scientific">Clostridium tyrobutyricum DIVETGP</name>
    <dbReference type="NCBI Taxonomy" id="1408889"/>
    <lineage>
        <taxon>Bacteria</taxon>
        <taxon>Bacillati</taxon>
        <taxon>Bacillota</taxon>
        <taxon>Clostridia</taxon>
        <taxon>Eubacteriales</taxon>
        <taxon>Clostridiaceae</taxon>
        <taxon>Clostridium</taxon>
    </lineage>
</organism>
<keyword evidence="1" id="KW-0472">Membrane</keyword>
<dbReference type="AlphaFoldDB" id="W6N7P5"/>
<evidence type="ECO:0000313" key="3">
    <source>
        <dbReference type="Proteomes" id="UP000019482"/>
    </source>
</evidence>
<keyword evidence="1" id="KW-1133">Transmembrane helix</keyword>
<dbReference type="EMBL" id="CBXI010000023">
    <property type="protein sequence ID" value="CDL91389.1"/>
    <property type="molecule type" value="Genomic_DNA"/>
</dbReference>
<feature type="transmembrane region" description="Helical" evidence="1">
    <location>
        <begin position="12"/>
        <end position="31"/>
    </location>
</feature>
<dbReference type="GeneID" id="29420813"/>
<protein>
    <submittedName>
        <fullName evidence="2">Uncharacterized protein</fullName>
    </submittedName>
</protein>
<dbReference type="RefSeq" id="WP_017751684.1">
    <property type="nucleotide sequence ID" value="NZ_CBXI010000023.1"/>
</dbReference>
<feature type="transmembrane region" description="Helical" evidence="1">
    <location>
        <begin position="37"/>
        <end position="55"/>
    </location>
</feature>
<evidence type="ECO:0000313" key="2">
    <source>
        <dbReference type="EMBL" id="CDL91389.1"/>
    </source>
</evidence>
<keyword evidence="1" id="KW-0812">Transmembrane</keyword>
<comment type="caution">
    <text evidence="2">The sequence shown here is derived from an EMBL/GenBank/DDBJ whole genome shotgun (WGS) entry which is preliminary data.</text>
</comment>
<sequence>MPEIIKQNRDNVFTAISCILAFSLVMLGGLFHMVLGSSIVVISGAVILFGSISLIKSNKIELELGNIASTIIGVIYLCIYISD</sequence>
<name>W6N7P5_CLOTY</name>
<feature type="transmembrane region" description="Helical" evidence="1">
    <location>
        <begin position="62"/>
        <end position="82"/>
    </location>
</feature>
<keyword evidence="3" id="KW-1185">Reference proteome</keyword>
<accession>W6N7P5</accession>
<dbReference type="Proteomes" id="UP000019482">
    <property type="component" value="Unassembled WGS sequence"/>
</dbReference>
<gene>
    <name evidence="2" type="ORF">CTDIVETGP_1459</name>
</gene>
<reference evidence="2 3" key="1">
    <citation type="journal article" date="2015" name="Genome Announc.">
        <title>Draft Genome Sequence of Clostridium tyrobutyricum Strain DIVETGP, Isolated from Cow's Milk for Grana Padano Production.</title>
        <authorList>
            <person name="Soggiu A."/>
            <person name="Piras C."/>
            <person name="Gaiarsa S."/>
            <person name="Sassera D."/>
            <person name="Roncada P."/>
            <person name="Bendixen E."/>
            <person name="Brasca M."/>
            <person name="Bonizzi L."/>
        </authorList>
    </citation>
    <scope>NUCLEOTIDE SEQUENCE [LARGE SCALE GENOMIC DNA]</scope>
    <source>
        <strain evidence="2 3">DIVETGP</strain>
    </source>
</reference>
<proteinExistence type="predicted"/>
<evidence type="ECO:0000256" key="1">
    <source>
        <dbReference type="SAM" id="Phobius"/>
    </source>
</evidence>